<accession>A0ACB8B250</accession>
<reference evidence="1" key="1">
    <citation type="journal article" date="2021" name="New Phytol.">
        <title>Evolutionary innovations through gain and loss of genes in the ectomycorrhizal Boletales.</title>
        <authorList>
            <person name="Wu G."/>
            <person name="Miyauchi S."/>
            <person name="Morin E."/>
            <person name="Kuo A."/>
            <person name="Drula E."/>
            <person name="Varga T."/>
            <person name="Kohler A."/>
            <person name="Feng B."/>
            <person name="Cao Y."/>
            <person name="Lipzen A."/>
            <person name="Daum C."/>
            <person name="Hundley H."/>
            <person name="Pangilinan J."/>
            <person name="Johnson J."/>
            <person name="Barry K."/>
            <person name="LaButti K."/>
            <person name="Ng V."/>
            <person name="Ahrendt S."/>
            <person name="Min B."/>
            <person name="Choi I.G."/>
            <person name="Park H."/>
            <person name="Plett J.M."/>
            <person name="Magnuson J."/>
            <person name="Spatafora J.W."/>
            <person name="Nagy L.G."/>
            <person name="Henrissat B."/>
            <person name="Grigoriev I.V."/>
            <person name="Yang Z.L."/>
            <person name="Xu J."/>
            <person name="Martin F.M."/>
        </authorList>
    </citation>
    <scope>NUCLEOTIDE SEQUENCE</scope>
    <source>
        <strain evidence="1">KUC20120723A-06</strain>
    </source>
</reference>
<name>A0ACB8B250_9AGAM</name>
<dbReference type="EMBL" id="MU266634">
    <property type="protein sequence ID" value="KAH7919751.1"/>
    <property type="molecule type" value="Genomic_DNA"/>
</dbReference>
<evidence type="ECO:0000313" key="2">
    <source>
        <dbReference type="Proteomes" id="UP000790709"/>
    </source>
</evidence>
<protein>
    <submittedName>
        <fullName evidence="1">Uncharacterized protein</fullName>
    </submittedName>
</protein>
<evidence type="ECO:0000313" key="1">
    <source>
        <dbReference type="EMBL" id="KAH7919751.1"/>
    </source>
</evidence>
<proteinExistence type="predicted"/>
<organism evidence="1 2">
    <name type="scientific">Leucogyrophana mollusca</name>
    <dbReference type="NCBI Taxonomy" id="85980"/>
    <lineage>
        <taxon>Eukaryota</taxon>
        <taxon>Fungi</taxon>
        <taxon>Dikarya</taxon>
        <taxon>Basidiomycota</taxon>
        <taxon>Agaricomycotina</taxon>
        <taxon>Agaricomycetes</taxon>
        <taxon>Agaricomycetidae</taxon>
        <taxon>Boletales</taxon>
        <taxon>Boletales incertae sedis</taxon>
        <taxon>Leucogyrophana</taxon>
    </lineage>
</organism>
<comment type="caution">
    <text evidence="1">The sequence shown here is derived from an EMBL/GenBank/DDBJ whole genome shotgun (WGS) entry which is preliminary data.</text>
</comment>
<sequence length="282" mass="31141">MMRKGRLQEALVLLTGARAFFERSGDSTNYLSWAMCLQGEVELSSGNCLAARHHFDARLSLHIRMNDDYRQANCLAHLATVEIVEGNIAEAHKLLQGAFVLATGVKDVHEACSALWYRAALASDEGDFSFARDLLRRLRAELAASGGRSDVAFPIVTYISARNELFAQDYPTARDLFSSAAEYSGEQSIMWYQARSTRALGEISLLENDIAGAEVWFSKTKTLCNSMGIRPEFLYVNAGHCKLKESHGGWNLFLGGRLQSLCPHNVSLELGPLRGLCEETSA</sequence>
<gene>
    <name evidence="1" type="ORF">BV22DRAFT_1040606</name>
</gene>
<keyword evidence="2" id="KW-1185">Reference proteome</keyword>
<dbReference type="Proteomes" id="UP000790709">
    <property type="component" value="Unassembled WGS sequence"/>
</dbReference>